<dbReference type="InterPro" id="IPR012933">
    <property type="entry name" value="HicA_mRNA_interferase"/>
</dbReference>
<dbReference type="GO" id="GO:0003729">
    <property type="term" value="F:mRNA binding"/>
    <property type="evidence" value="ECO:0007669"/>
    <property type="project" value="InterPro"/>
</dbReference>
<dbReference type="Proteomes" id="UP000649604">
    <property type="component" value="Unassembled WGS sequence"/>
</dbReference>
<protein>
    <submittedName>
        <fullName evidence="1">Addiction module toxin, HicA family</fullName>
    </submittedName>
</protein>
<reference evidence="1" key="1">
    <citation type="submission" date="2019-11" db="EMBL/GenBank/DDBJ databases">
        <title>Microbial mats filling the niche in hypersaline microbial mats.</title>
        <authorList>
            <person name="Wong H.L."/>
            <person name="Macleod F.I."/>
            <person name="White R.A. III"/>
            <person name="Burns B.P."/>
        </authorList>
    </citation>
    <scope>NUCLEOTIDE SEQUENCE</scope>
    <source>
        <strain evidence="1">Rbin_158</strain>
    </source>
</reference>
<dbReference type="Pfam" id="PF07927">
    <property type="entry name" value="HicA_toxin"/>
    <property type="match status" value="1"/>
</dbReference>
<name>A0A9D5JUH1_9BACT</name>
<dbReference type="EMBL" id="WJJP01000156">
    <property type="protein sequence ID" value="MBD3323906.1"/>
    <property type="molecule type" value="Genomic_DNA"/>
</dbReference>
<dbReference type="AlphaFoldDB" id="A0A9D5JUH1"/>
<gene>
    <name evidence="1" type="ORF">GF339_04935</name>
</gene>
<evidence type="ECO:0000313" key="1">
    <source>
        <dbReference type="EMBL" id="MBD3323906.1"/>
    </source>
</evidence>
<sequence>MNKKHARTLEKIYERPTRADIKWTDILSLFNACDAEIFQRHGSRVCVKLRDQRAVFHTPHPQKETVKGAVEDIRAFLRRAGITP</sequence>
<comment type="caution">
    <text evidence="1">The sequence shown here is derived from an EMBL/GenBank/DDBJ whole genome shotgun (WGS) entry which is preliminary data.</text>
</comment>
<organism evidence="1 2">
    <name type="scientific">candidate division KSB3 bacterium</name>
    <dbReference type="NCBI Taxonomy" id="2044937"/>
    <lineage>
        <taxon>Bacteria</taxon>
        <taxon>candidate division KSB3</taxon>
    </lineage>
</organism>
<proteinExistence type="predicted"/>
<evidence type="ECO:0000313" key="2">
    <source>
        <dbReference type="Proteomes" id="UP000649604"/>
    </source>
</evidence>
<accession>A0A9D5JUH1</accession>